<evidence type="ECO:0000256" key="3">
    <source>
        <dbReference type="ARBA" id="ARBA00022827"/>
    </source>
</evidence>
<sequence>MDVIVVGAGPTGLTAAGDLARSGRSVAVLERWPHPNPASRAFATMARTLEVLDSRALADDLLANGTRTPSVNLFAGARLDLSHLRSRYPFGFVTPQTNVDSALGRYAAAQGATILRGLEVVAVEQDADGVRVTARPKDDPDPLDQREFTARYLVAADGAHSTVRRLLGQDFPGRAVLSSVVLADVRLTDGPTDPGLTLGSTPDCFGFLAPYGHDGWFRSMTWDRHHQVPDSAPVDADEIVTVLDRAMGRDVGVAEVGWHSRFHCEERQVRRYRAGRVFFAGDAAHVHSPMGGQGMNTGIQDAANLAWKLDAVLGGAPDAVLDTYHDERHPIGKRVLRQSGLMMRAVTLRPRAARAVRDRVAPLVLRRPRVRDAIAGSFAGTSLRYGAGSLVGTRATEVPLAGDRLTVVQRRPGFVLMREAGRRPVPCAEALGVAQAERTDDGPALLVRPDGYVAWAGSLDDAGWVTAYEQWTGAAREVAPC</sequence>
<dbReference type="Pfam" id="PF01494">
    <property type="entry name" value="FAD_binding_3"/>
    <property type="match status" value="1"/>
</dbReference>
<organism evidence="5 6">
    <name type="scientific">Cryptosporangium phraense</name>
    <dbReference type="NCBI Taxonomy" id="2593070"/>
    <lineage>
        <taxon>Bacteria</taxon>
        <taxon>Bacillati</taxon>
        <taxon>Actinomycetota</taxon>
        <taxon>Actinomycetes</taxon>
        <taxon>Cryptosporangiales</taxon>
        <taxon>Cryptosporangiaceae</taxon>
        <taxon>Cryptosporangium</taxon>
    </lineage>
</organism>
<dbReference type="EMBL" id="VIRS01000020">
    <property type="protein sequence ID" value="TQS42090.1"/>
    <property type="molecule type" value="Genomic_DNA"/>
</dbReference>
<evidence type="ECO:0000256" key="2">
    <source>
        <dbReference type="ARBA" id="ARBA00022630"/>
    </source>
</evidence>
<dbReference type="GO" id="GO:0071949">
    <property type="term" value="F:FAD binding"/>
    <property type="evidence" value="ECO:0007669"/>
    <property type="project" value="InterPro"/>
</dbReference>
<accession>A0A545ALE7</accession>
<dbReference type="PANTHER" id="PTHR43004:SF19">
    <property type="entry name" value="BINDING MONOOXYGENASE, PUTATIVE (JCVI)-RELATED"/>
    <property type="match status" value="1"/>
</dbReference>
<dbReference type="InParanoid" id="A0A545ALE7"/>
<dbReference type="SUPFAM" id="SSF51905">
    <property type="entry name" value="FAD/NAD(P)-binding domain"/>
    <property type="match status" value="1"/>
</dbReference>
<reference evidence="5 6" key="1">
    <citation type="submission" date="2019-07" db="EMBL/GenBank/DDBJ databases">
        <title>Cryptosporangium phraense sp. nov., isolated from plant litter.</title>
        <authorList>
            <person name="Suriyachadkun C."/>
        </authorList>
    </citation>
    <scope>NUCLEOTIDE SEQUENCE [LARGE SCALE GENOMIC DNA]</scope>
    <source>
        <strain evidence="5 6">A-T 5661</strain>
    </source>
</reference>
<keyword evidence="6" id="KW-1185">Reference proteome</keyword>
<comment type="caution">
    <text evidence="5">The sequence shown here is derived from an EMBL/GenBank/DDBJ whole genome shotgun (WGS) entry which is preliminary data.</text>
</comment>
<dbReference type="Gene3D" id="3.30.70.2450">
    <property type="match status" value="1"/>
</dbReference>
<dbReference type="AlphaFoldDB" id="A0A545ALE7"/>
<dbReference type="Gene3D" id="3.40.30.120">
    <property type="match status" value="1"/>
</dbReference>
<dbReference type="InterPro" id="IPR036188">
    <property type="entry name" value="FAD/NAD-bd_sf"/>
</dbReference>
<evidence type="ECO:0000313" key="6">
    <source>
        <dbReference type="Proteomes" id="UP000317982"/>
    </source>
</evidence>
<evidence type="ECO:0000256" key="1">
    <source>
        <dbReference type="ARBA" id="ARBA00001974"/>
    </source>
</evidence>
<dbReference type="InterPro" id="IPR050641">
    <property type="entry name" value="RIFMO-like"/>
</dbReference>
<dbReference type="Pfam" id="PF21274">
    <property type="entry name" value="Rng_hyd_C"/>
    <property type="match status" value="1"/>
</dbReference>
<keyword evidence="2" id="KW-0285">Flavoprotein</keyword>
<evidence type="ECO:0000313" key="5">
    <source>
        <dbReference type="EMBL" id="TQS42090.1"/>
    </source>
</evidence>
<name>A0A545ALE7_9ACTN</name>
<dbReference type="RefSeq" id="WP_142707491.1">
    <property type="nucleotide sequence ID" value="NZ_VIRS01000020.1"/>
</dbReference>
<dbReference type="PANTHER" id="PTHR43004">
    <property type="entry name" value="TRK SYSTEM POTASSIUM UPTAKE PROTEIN"/>
    <property type="match status" value="1"/>
</dbReference>
<proteinExistence type="predicted"/>
<comment type="cofactor">
    <cofactor evidence="1">
        <name>FAD</name>
        <dbReference type="ChEBI" id="CHEBI:57692"/>
    </cofactor>
</comment>
<dbReference type="InterPro" id="IPR002938">
    <property type="entry name" value="FAD-bd"/>
</dbReference>
<keyword evidence="3" id="KW-0274">FAD</keyword>
<dbReference type="OrthoDB" id="3647401at2"/>
<dbReference type="GO" id="GO:0016709">
    <property type="term" value="F:oxidoreductase activity, acting on paired donors, with incorporation or reduction of molecular oxygen, NAD(P)H as one donor, and incorporation of one atom of oxygen"/>
    <property type="evidence" value="ECO:0007669"/>
    <property type="project" value="UniProtKB-ARBA"/>
</dbReference>
<dbReference type="Gene3D" id="3.50.50.60">
    <property type="entry name" value="FAD/NAD(P)-binding domain"/>
    <property type="match status" value="1"/>
</dbReference>
<evidence type="ECO:0000259" key="4">
    <source>
        <dbReference type="Pfam" id="PF01494"/>
    </source>
</evidence>
<dbReference type="Proteomes" id="UP000317982">
    <property type="component" value="Unassembled WGS sequence"/>
</dbReference>
<dbReference type="PRINTS" id="PR00420">
    <property type="entry name" value="RNGMNOXGNASE"/>
</dbReference>
<feature type="domain" description="FAD-binding" evidence="4">
    <location>
        <begin position="2"/>
        <end position="339"/>
    </location>
</feature>
<gene>
    <name evidence="5" type="ORF">FL583_26245</name>
</gene>
<protein>
    <submittedName>
        <fullName evidence="5">FAD-dependent oxidoreductase</fullName>
    </submittedName>
</protein>